<sequence length="110" mass="13337">MSHQHAFVFFLYQDDLVKKRCGRHSHKNKGTILSLLEEVAHLILVLVLFRCFSETNQYFGARKITQFKFFSSLYYVYALRSLKIKVEVFKFFLFSLALLFDHEWKKWWFA</sequence>
<protein>
    <submittedName>
        <fullName evidence="1">Uncharacterized protein</fullName>
    </submittedName>
</protein>
<reference evidence="1" key="1">
    <citation type="submission" date="2021-05" db="EMBL/GenBank/DDBJ databases">
        <authorList>
            <person name="Alioto T."/>
            <person name="Alioto T."/>
            <person name="Gomez Garrido J."/>
        </authorList>
    </citation>
    <scope>NUCLEOTIDE SEQUENCE</scope>
</reference>
<name>A0A8D8XFG1_9HEMI</name>
<accession>A0A8D8XFG1</accession>
<evidence type="ECO:0000313" key="1">
    <source>
        <dbReference type="EMBL" id="CAG6692675.1"/>
    </source>
</evidence>
<dbReference type="AlphaFoldDB" id="A0A8D8XFG1"/>
<proteinExistence type="predicted"/>
<organism evidence="1">
    <name type="scientific">Cacopsylla melanoneura</name>
    <dbReference type="NCBI Taxonomy" id="428564"/>
    <lineage>
        <taxon>Eukaryota</taxon>
        <taxon>Metazoa</taxon>
        <taxon>Ecdysozoa</taxon>
        <taxon>Arthropoda</taxon>
        <taxon>Hexapoda</taxon>
        <taxon>Insecta</taxon>
        <taxon>Pterygota</taxon>
        <taxon>Neoptera</taxon>
        <taxon>Paraneoptera</taxon>
        <taxon>Hemiptera</taxon>
        <taxon>Sternorrhyncha</taxon>
        <taxon>Psylloidea</taxon>
        <taxon>Psyllidae</taxon>
        <taxon>Psyllinae</taxon>
        <taxon>Cacopsylla</taxon>
    </lineage>
</organism>
<dbReference type="EMBL" id="HBUF01308394">
    <property type="protein sequence ID" value="CAG6692675.1"/>
    <property type="molecule type" value="Transcribed_RNA"/>
</dbReference>